<protein>
    <recommendedName>
        <fullName evidence="3">Tyr recombinase domain-containing protein</fullName>
    </recommendedName>
</protein>
<evidence type="ECO:0000313" key="2">
    <source>
        <dbReference type="EMBL" id="GAI53601.1"/>
    </source>
</evidence>
<evidence type="ECO:0008006" key="3">
    <source>
        <dbReference type="Google" id="ProtNLM"/>
    </source>
</evidence>
<accession>X1QFL1</accession>
<sequence>GYILGIVKVVKSWLRQNDIEIIRRIKVSRPTATPTLEDEQIPSKEELSRIFRSSSLRVRAAEALMAFGDLRPQVLGNHDGSDGLTLGDLPELKIGVEEVEFTRIPSMVVVRPDLSKARHRYFTFLSGEGCTYLKEYLDYRIRKGEALGPSSSVIGHERSSASRRFQLTKKISHLIRTAMRRAGVYKRPYVLRCYAETQLIIAESRGKISHPYVQFIAGHKGDIESRYSTNKGKLSPEMI</sequence>
<feature type="non-terminal residue" evidence="2">
    <location>
        <position position="1"/>
    </location>
</feature>
<keyword evidence="1" id="KW-0233">DNA recombination</keyword>
<feature type="non-terminal residue" evidence="2">
    <location>
        <position position="239"/>
    </location>
</feature>
<dbReference type="GO" id="GO:0003677">
    <property type="term" value="F:DNA binding"/>
    <property type="evidence" value="ECO:0007669"/>
    <property type="project" value="InterPro"/>
</dbReference>
<organism evidence="2">
    <name type="scientific">marine sediment metagenome</name>
    <dbReference type="NCBI Taxonomy" id="412755"/>
    <lineage>
        <taxon>unclassified sequences</taxon>
        <taxon>metagenomes</taxon>
        <taxon>ecological metagenomes</taxon>
    </lineage>
</organism>
<reference evidence="2" key="1">
    <citation type="journal article" date="2014" name="Front. Microbiol.">
        <title>High frequency of phylogenetically diverse reductive dehalogenase-homologous genes in deep subseafloor sedimentary metagenomes.</title>
        <authorList>
            <person name="Kawai M."/>
            <person name="Futagami T."/>
            <person name="Toyoda A."/>
            <person name="Takaki Y."/>
            <person name="Nishi S."/>
            <person name="Hori S."/>
            <person name="Arai W."/>
            <person name="Tsubouchi T."/>
            <person name="Morono Y."/>
            <person name="Uchiyama I."/>
            <person name="Ito T."/>
            <person name="Fujiyama A."/>
            <person name="Inagaki F."/>
            <person name="Takami H."/>
        </authorList>
    </citation>
    <scope>NUCLEOTIDE SEQUENCE</scope>
    <source>
        <strain evidence="2">Expedition CK06-06</strain>
    </source>
</reference>
<dbReference type="GO" id="GO:0015074">
    <property type="term" value="P:DNA integration"/>
    <property type="evidence" value="ECO:0007669"/>
    <property type="project" value="InterPro"/>
</dbReference>
<dbReference type="InterPro" id="IPR011010">
    <property type="entry name" value="DNA_brk_join_enz"/>
</dbReference>
<dbReference type="Gene3D" id="1.10.443.10">
    <property type="entry name" value="Intergrase catalytic core"/>
    <property type="match status" value="1"/>
</dbReference>
<gene>
    <name evidence="2" type="ORF">S06H3_54795</name>
</gene>
<comment type="caution">
    <text evidence="2">The sequence shown here is derived from an EMBL/GenBank/DDBJ whole genome shotgun (WGS) entry which is preliminary data.</text>
</comment>
<dbReference type="AlphaFoldDB" id="X1QFL1"/>
<proteinExistence type="predicted"/>
<dbReference type="EMBL" id="BARV01035081">
    <property type="protein sequence ID" value="GAI53601.1"/>
    <property type="molecule type" value="Genomic_DNA"/>
</dbReference>
<dbReference type="InterPro" id="IPR013762">
    <property type="entry name" value="Integrase-like_cat_sf"/>
</dbReference>
<dbReference type="GO" id="GO:0006310">
    <property type="term" value="P:DNA recombination"/>
    <property type="evidence" value="ECO:0007669"/>
    <property type="project" value="UniProtKB-KW"/>
</dbReference>
<name>X1QFL1_9ZZZZ</name>
<evidence type="ECO:0000256" key="1">
    <source>
        <dbReference type="ARBA" id="ARBA00023172"/>
    </source>
</evidence>
<dbReference type="SUPFAM" id="SSF56349">
    <property type="entry name" value="DNA breaking-rejoining enzymes"/>
    <property type="match status" value="1"/>
</dbReference>